<dbReference type="EMBL" id="LT607752">
    <property type="protein sequence ID" value="SCG38588.1"/>
    <property type="molecule type" value="Genomic_DNA"/>
</dbReference>
<sequence length="211" mass="22730">MDPMTTTWNVPGLPFAVSPSPETAWTVAEASGTVTAMATPRSDIFIDPGPGTPPDVGATLDAPTLLGLPPDGDFQFSARVTVDFTATYDAGVLLLWVDERHWGKLCFEFSPDGEPMIVSVVARGVADDANAFGVDTRTVWLRVSRVDHAFAYHASVDGRTWRMVRYFTVDGAATAATIGLEAQSPTGDGCRVTFDDIRFTRDRLADLRDGS</sequence>
<evidence type="ECO:0000313" key="1">
    <source>
        <dbReference type="EMBL" id="SCG38588.1"/>
    </source>
</evidence>
<dbReference type="PANTHER" id="PTHR35332">
    <property type="entry name" value="REGULATION OF ENOLASE PROTEIN 1"/>
    <property type="match status" value="1"/>
</dbReference>
<evidence type="ECO:0008006" key="3">
    <source>
        <dbReference type="Google" id="ProtNLM"/>
    </source>
</evidence>
<dbReference type="Proteomes" id="UP000198226">
    <property type="component" value="Chromosome I"/>
</dbReference>
<dbReference type="Pfam" id="PF07081">
    <property type="entry name" value="DUF1349"/>
    <property type="match status" value="1"/>
</dbReference>
<keyword evidence="2" id="KW-1185">Reference proteome</keyword>
<name>A0A1C5GXV8_9ACTN</name>
<proteinExistence type="predicted"/>
<protein>
    <recommendedName>
        <fullName evidence="3">DUF1349 domain-containing protein</fullName>
    </recommendedName>
</protein>
<gene>
    <name evidence="1" type="ORF">GA0070623_0457</name>
</gene>
<dbReference type="InterPro" id="IPR013320">
    <property type="entry name" value="ConA-like_dom_sf"/>
</dbReference>
<accession>A0A1C5GXV8</accession>
<dbReference type="InterPro" id="IPR009784">
    <property type="entry name" value="DUF1349"/>
</dbReference>
<reference evidence="2" key="1">
    <citation type="submission" date="2016-06" db="EMBL/GenBank/DDBJ databases">
        <authorList>
            <person name="Varghese N."/>
            <person name="Submissions Spin"/>
        </authorList>
    </citation>
    <scope>NUCLEOTIDE SEQUENCE [LARGE SCALE GENOMIC DNA]</scope>
    <source>
        <strain evidence="2">DSM 44983</strain>
    </source>
</reference>
<evidence type="ECO:0000313" key="2">
    <source>
        <dbReference type="Proteomes" id="UP000198226"/>
    </source>
</evidence>
<dbReference type="SUPFAM" id="SSF49899">
    <property type="entry name" value="Concanavalin A-like lectins/glucanases"/>
    <property type="match status" value="1"/>
</dbReference>
<organism evidence="1 2">
    <name type="scientific">Micromonospora rifamycinica</name>
    <dbReference type="NCBI Taxonomy" id="291594"/>
    <lineage>
        <taxon>Bacteria</taxon>
        <taxon>Bacillati</taxon>
        <taxon>Actinomycetota</taxon>
        <taxon>Actinomycetes</taxon>
        <taxon>Micromonosporales</taxon>
        <taxon>Micromonosporaceae</taxon>
        <taxon>Micromonospora</taxon>
    </lineage>
</organism>
<dbReference type="Gene3D" id="2.60.120.200">
    <property type="match status" value="1"/>
</dbReference>
<dbReference type="PANTHER" id="PTHR35332:SF2">
    <property type="entry name" value="REGULATION OF ENOLASE PROTEIN 1"/>
    <property type="match status" value="1"/>
</dbReference>
<dbReference type="AlphaFoldDB" id="A0A1C5GXV8"/>